<gene>
    <name evidence="2" type="ORF">POL25_42400</name>
</gene>
<reference evidence="2 3" key="1">
    <citation type="submission" date="2022-11" db="EMBL/GenBank/DDBJ databases">
        <title>Minimal conservation of predation-associated metabolite biosynthetic gene clusters underscores biosynthetic potential of Myxococcota including descriptions for ten novel species: Archangium lansinium sp. nov., Myxococcus landrumus sp. nov., Nannocystis bai.</title>
        <authorList>
            <person name="Ahearne A."/>
            <person name="Stevens C."/>
            <person name="Dowd S."/>
        </authorList>
    </citation>
    <scope>NUCLEOTIDE SEQUENCE [LARGE SCALE GENOMIC DNA]</scope>
    <source>
        <strain evidence="2 3">BB15-2</strain>
    </source>
</reference>
<name>A0ABT5ECL1_9BACT</name>
<evidence type="ECO:0000256" key="1">
    <source>
        <dbReference type="SAM" id="MobiDB-lite"/>
    </source>
</evidence>
<comment type="caution">
    <text evidence="2">The sequence shown here is derived from an EMBL/GenBank/DDBJ whole genome shotgun (WGS) entry which is preliminary data.</text>
</comment>
<proteinExistence type="predicted"/>
<feature type="region of interest" description="Disordered" evidence="1">
    <location>
        <begin position="1"/>
        <end position="85"/>
    </location>
</feature>
<evidence type="ECO:0000313" key="2">
    <source>
        <dbReference type="EMBL" id="MDC0723610.1"/>
    </source>
</evidence>
<protein>
    <submittedName>
        <fullName evidence="2">Uncharacterized protein</fullName>
    </submittedName>
</protein>
<feature type="compositionally biased region" description="Low complexity" evidence="1">
    <location>
        <begin position="18"/>
        <end position="36"/>
    </location>
</feature>
<sequence>MMDASSRQRPPGSGATHSSTRGGASVRAGARASSPAICARTAASLGHPGGADQRTSGIAGPGPGEGAGARTSAAHVMSASIGGAA</sequence>
<dbReference type="RefSeq" id="WP_272092154.1">
    <property type="nucleotide sequence ID" value="NZ_JAQNDL010000005.1"/>
</dbReference>
<dbReference type="EMBL" id="JAQNDL010000005">
    <property type="protein sequence ID" value="MDC0723610.1"/>
    <property type="molecule type" value="Genomic_DNA"/>
</dbReference>
<dbReference type="Proteomes" id="UP001221686">
    <property type="component" value="Unassembled WGS sequence"/>
</dbReference>
<evidence type="ECO:0000313" key="3">
    <source>
        <dbReference type="Proteomes" id="UP001221686"/>
    </source>
</evidence>
<organism evidence="2 3">
    <name type="scientific">Nannocystis bainbridge</name>
    <dbReference type="NCBI Taxonomy" id="2995303"/>
    <lineage>
        <taxon>Bacteria</taxon>
        <taxon>Pseudomonadati</taxon>
        <taxon>Myxococcota</taxon>
        <taxon>Polyangia</taxon>
        <taxon>Nannocystales</taxon>
        <taxon>Nannocystaceae</taxon>
        <taxon>Nannocystis</taxon>
    </lineage>
</organism>
<keyword evidence="3" id="KW-1185">Reference proteome</keyword>
<accession>A0ABT5ECL1</accession>